<dbReference type="EMBL" id="CDOI01000134">
    <property type="protein sequence ID" value="CEN45420.1"/>
    <property type="molecule type" value="Genomic_DNA"/>
</dbReference>
<keyword evidence="2" id="KW-1185">Reference proteome</keyword>
<organism evidence="1 2">
    <name type="scientific">Capnocytophaga canis</name>
    <dbReference type="NCBI Taxonomy" id="1848903"/>
    <lineage>
        <taxon>Bacteria</taxon>
        <taxon>Pseudomonadati</taxon>
        <taxon>Bacteroidota</taxon>
        <taxon>Flavobacteriia</taxon>
        <taxon>Flavobacteriales</taxon>
        <taxon>Flavobacteriaceae</taxon>
        <taxon>Capnocytophaga</taxon>
    </lineage>
</organism>
<accession>A0A0B7I161</accession>
<protein>
    <submittedName>
        <fullName evidence="1">Uncharacterized protein</fullName>
    </submittedName>
</protein>
<evidence type="ECO:0000313" key="2">
    <source>
        <dbReference type="Proteomes" id="UP000045051"/>
    </source>
</evidence>
<name>A0A0B7I161_9FLAO</name>
<gene>
    <name evidence="1" type="ORF">CCAND38_240030</name>
</gene>
<reference evidence="1 2" key="1">
    <citation type="submission" date="2015-01" db="EMBL/GenBank/DDBJ databases">
        <authorList>
            <person name="MANFREDI Pablo"/>
        </authorList>
    </citation>
    <scope>NUCLEOTIDE SEQUENCE [LARGE SCALE GENOMIC DNA]</scope>
    <source>
        <strain evidence="1 2">CcD38</strain>
    </source>
</reference>
<dbReference type="AlphaFoldDB" id="A0A0B7I161"/>
<evidence type="ECO:0000313" key="1">
    <source>
        <dbReference type="EMBL" id="CEN45420.1"/>
    </source>
</evidence>
<proteinExistence type="predicted"/>
<sequence length="81" mass="9531">MFKKTYPRRSICHGGATYSAHSSKRHVRGSVFSSAYLQEKKYVTFLKLIITNNEKTFIIGFMLIFIKHFCTKRRVKLEKGR</sequence>
<dbReference type="Proteomes" id="UP000045051">
    <property type="component" value="Unassembled WGS sequence"/>
</dbReference>